<reference evidence="1" key="1">
    <citation type="submission" date="2022-01" db="EMBL/GenBank/DDBJ databases">
        <authorList>
            <person name="King R."/>
        </authorList>
    </citation>
    <scope>NUCLEOTIDE SEQUENCE</scope>
</reference>
<proteinExistence type="predicted"/>
<protein>
    <submittedName>
        <fullName evidence="1">Uncharacterized protein</fullName>
    </submittedName>
</protein>
<keyword evidence="2" id="KW-1185">Reference proteome</keyword>
<dbReference type="OrthoDB" id="6759039at2759"/>
<dbReference type="Proteomes" id="UP001153636">
    <property type="component" value="Chromosome 6"/>
</dbReference>
<dbReference type="EMBL" id="OV651818">
    <property type="protein sequence ID" value="CAH1112673.1"/>
    <property type="molecule type" value="Genomic_DNA"/>
</dbReference>
<feature type="non-terminal residue" evidence="1">
    <location>
        <position position="1"/>
    </location>
</feature>
<evidence type="ECO:0000313" key="1">
    <source>
        <dbReference type="EMBL" id="CAH1112673.1"/>
    </source>
</evidence>
<accession>A0A9P0GKP9</accession>
<gene>
    <name evidence="1" type="ORF">PSYICH_LOCUS12591</name>
</gene>
<dbReference type="AlphaFoldDB" id="A0A9P0GKP9"/>
<dbReference type="PANTHER" id="PTHR46601">
    <property type="entry name" value="ULP_PROTEASE DOMAIN-CONTAINING PROTEIN"/>
    <property type="match status" value="1"/>
</dbReference>
<sequence>RVFKNIVNGEIIKKYNFKTTCSKYFKYGKINEYHNNVKLQGGSRSKFLGQLRKKIQDFYEEDINSRICPGKKDFVKKNKIRRQKRFLLDTIKNLYLKYLKINPHPNISYRLFCRYRPFWVKAMNVVDRDTCKCVTHANMELMVDSLYSNKIISGKTPAQVIKDMCCNDHDENCLLRECSKCKNSSILYNDYDENLTIQYFKWLNLNQAYFDKKTQTTKFTKKIAKAAKQVKVSDFVQQFECQLKSFMCHSARIGHQYNFIKTLKESLQPNELILHCDFSENYSLKYSQEIQSYHFGGSRQQITMHTSVAYSNLQNTGVNVDSFCTLSESLDHNPPAIWAHLFPLFKFYANKGIRKLHFLSDSPSTQYRNKDMFSFIANQLKKHFNDIEEVTWNYSEPGHGKGAPDGIGGVCKRTADRIVAQGQDISTFQDLVLVLREHCTGVHFFEITNEEIQYCKDLIKNTKRLSFHGTMKVRQIKTFTGTRILFLRSLSCLDCQEFCKHFELGQLNYNNATKVDREISKSTFNATERKLKNSLPLSKRNASHKKLKYEDVYSDEENTNEPICSKSSTSIKTGSYILVNVKKEKNKIKDAKTFDTYRYAAVCQSDVDNDGEVTVAFLKIISDKSNRNEQVFRLDEQDKSCIEYDQIVKVLPQPNLVLKGNRVYYKFPEIVDIFESA</sequence>
<evidence type="ECO:0000313" key="2">
    <source>
        <dbReference type="Proteomes" id="UP001153636"/>
    </source>
</evidence>
<organism evidence="1 2">
    <name type="scientific">Psylliodes chrysocephalus</name>
    <dbReference type="NCBI Taxonomy" id="3402493"/>
    <lineage>
        <taxon>Eukaryota</taxon>
        <taxon>Metazoa</taxon>
        <taxon>Ecdysozoa</taxon>
        <taxon>Arthropoda</taxon>
        <taxon>Hexapoda</taxon>
        <taxon>Insecta</taxon>
        <taxon>Pterygota</taxon>
        <taxon>Neoptera</taxon>
        <taxon>Endopterygota</taxon>
        <taxon>Coleoptera</taxon>
        <taxon>Polyphaga</taxon>
        <taxon>Cucujiformia</taxon>
        <taxon>Chrysomeloidea</taxon>
        <taxon>Chrysomelidae</taxon>
        <taxon>Galerucinae</taxon>
        <taxon>Alticini</taxon>
        <taxon>Psylliodes</taxon>
    </lineage>
</organism>
<name>A0A9P0GKP9_9CUCU</name>
<dbReference type="PANTHER" id="PTHR46601:SF1">
    <property type="entry name" value="ADF-H DOMAIN-CONTAINING PROTEIN"/>
    <property type="match status" value="1"/>
</dbReference>